<comment type="caution">
    <text evidence="12">The sequence shown here is derived from an EMBL/GenBank/DDBJ whole genome shotgun (WGS) entry which is preliminary data.</text>
</comment>
<dbReference type="OrthoDB" id="2973320at2759"/>
<dbReference type="InterPro" id="IPR058922">
    <property type="entry name" value="WHD_DRP"/>
</dbReference>
<sequence>MARQGEKSIIHTLRDVLLQFAVKSKKLASPMLEPFGRRPEPATVDADELTALRSKLRRIRATLRDAESLSVSDHSVRLWLSELGDLEHRAEDVLEELEYESRRAAQLEELKIDLLCAATTGKRRREVSLLFAAAPPRRLRRKIDDIWARYEEISSDRKKLRLRPGDGVPRPAVGALLPSSALLPIGQLHGRERDIEKVAALVRELPDGGRNYAVVPIYGMAGVGKTALVQHVFNMEAVDSHFELKLWIWVSQEFDVVGATRKIVEAITRSRLECGELSTLHELIVERLAGKRCLIVLDDVWDDNPSHWDSLMAPLSRCALGSSVVVTTRSRKVAHMVNPKVYHLKCLSDDSCWLICQRRAFLNNNDGIGQELIGIGEKIAKKCGGLPLAAEAAGSALSNSVTPRHWDEVLESDLWADMEVKNLVLPALKVSYDHLLTPLKRCFAVCSLFPKGFVFDKDALIQLWMALGFVDSEGGCSPEVIGNRYFSDLVSRCFFSPSPSDDDGEGKFIMHDLYQELAQFVSGSECRMVQNFHSIKMDESPRHLSFVSEECQSGKEFHLNFSQGHRDLRTFLFVARTKQNHGEIPYRAMIPSGLITGFECIRALDLSNTNITELPDSIGNLIHLRYLGLENTSIQMLPESICALFHLQTIKLNHSLSLTQLPHGIKLLLNLRCLEIPQSDIQMPSGLGELTELQRLPFFTVGNESAGCGIEKLSELVNLRGHLHIKGLNNLDSAQAAMANLSNKLGIQRLTLEWSEPTNFGKNLSDLQSNALNGRADNRAPGFSTIADQVLKCLKPHSNLEELTIKGYNGSFLPTWLGWLPLNRLSCIELKDCNSCKELPPLGCLPSLKHVLIQLLPNIRVVGPEFFGDVGEIASSSNSKVFNVFPVLESLTFRNMEAWEEWSGVKSDHFPNLKFLGIAKCRKLKLLPEFTSEPELRIRHCDLLQMPLCQKYWNPMQNVPSPSEISYTCTAEGDTLVLEASCSYGV</sequence>
<dbReference type="EMBL" id="RWGY01000007">
    <property type="protein sequence ID" value="TVU39601.1"/>
    <property type="molecule type" value="Genomic_DNA"/>
</dbReference>
<dbReference type="InterPro" id="IPR027417">
    <property type="entry name" value="P-loop_NTPase"/>
</dbReference>
<proteinExistence type="inferred from homology"/>
<accession>A0A5J9VVD0</accession>
<evidence type="ECO:0000256" key="3">
    <source>
        <dbReference type="ARBA" id="ARBA00022737"/>
    </source>
</evidence>
<dbReference type="GO" id="GO:0005524">
    <property type="term" value="F:ATP binding"/>
    <property type="evidence" value="ECO:0007669"/>
    <property type="project" value="UniProtKB-KW"/>
</dbReference>
<keyword evidence="13" id="KW-1185">Reference proteome</keyword>
<dbReference type="GO" id="GO:0043531">
    <property type="term" value="F:ADP binding"/>
    <property type="evidence" value="ECO:0007669"/>
    <property type="project" value="InterPro"/>
</dbReference>
<dbReference type="Pfam" id="PF25019">
    <property type="entry name" value="LRR_R13L1-DRL21"/>
    <property type="match status" value="1"/>
</dbReference>
<dbReference type="Gene3D" id="3.80.10.10">
    <property type="entry name" value="Ribonuclease Inhibitor"/>
    <property type="match status" value="1"/>
</dbReference>
<feature type="coiled-coil region" evidence="7">
    <location>
        <begin position="49"/>
        <end position="110"/>
    </location>
</feature>
<evidence type="ECO:0008006" key="14">
    <source>
        <dbReference type="Google" id="ProtNLM"/>
    </source>
</evidence>
<dbReference type="Pfam" id="PF23559">
    <property type="entry name" value="WHD_DRP"/>
    <property type="match status" value="1"/>
</dbReference>
<dbReference type="InterPro" id="IPR002182">
    <property type="entry name" value="NB-ARC"/>
</dbReference>
<dbReference type="GO" id="GO:0051707">
    <property type="term" value="P:response to other organism"/>
    <property type="evidence" value="ECO:0007669"/>
    <property type="project" value="UniProtKB-ARBA"/>
</dbReference>
<evidence type="ECO:0000259" key="8">
    <source>
        <dbReference type="Pfam" id="PF00931"/>
    </source>
</evidence>
<dbReference type="SUPFAM" id="SSF52058">
    <property type="entry name" value="L domain-like"/>
    <property type="match status" value="1"/>
</dbReference>
<keyword evidence="3" id="KW-0677">Repeat</keyword>
<dbReference type="SUPFAM" id="SSF52540">
    <property type="entry name" value="P-loop containing nucleoside triphosphate hydrolases"/>
    <property type="match status" value="1"/>
</dbReference>
<evidence type="ECO:0000259" key="11">
    <source>
        <dbReference type="Pfam" id="PF25019"/>
    </source>
</evidence>
<protein>
    <recommendedName>
        <fullName evidence="14">NB-ARC domain-containing protein</fullName>
    </recommendedName>
</protein>
<keyword evidence="2" id="KW-0433">Leucine-rich repeat</keyword>
<evidence type="ECO:0000256" key="4">
    <source>
        <dbReference type="ARBA" id="ARBA00022741"/>
    </source>
</evidence>
<dbReference type="InterPro" id="IPR036388">
    <property type="entry name" value="WH-like_DNA-bd_sf"/>
</dbReference>
<dbReference type="InterPro" id="IPR041118">
    <property type="entry name" value="Rx_N"/>
</dbReference>
<evidence type="ECO:0000259" key="9">
    <source>
        <dbReference type="Pfam" id="PF18052"/>
    </source>
</evidence>
<dbReference type="Gene3D" id="1.20.5.4130">
    <property type="match status" value="1"/>
</dbReference>
<dbReference type="PANTHER" id="PTHR36766">
    <property type="entry name" value="PLANT BROAD-SPECTRUM MILDEW RESISTANCE PROTEIN RPW8"/>
    <property type="match status" value="1"/>
</dbReference>
<gene>
    <name evidence="12" type="ORF">EJB05_13028</name>
</gene>
<dbReference type="Gene3D" id="1.10.10.10">
    <property type="entry name" value="Winged helix-like DNA-binding domain superfamily/Winged helix DNA-binding domain"/>
    <property type="match status" value="1"/>
</dbReference>
<evidence type="ECO:0000256" key="5">
    <source>
        <dbReference type="ARBA" id="ARBA00022821"/>
    </source>
</evidence>
<dbReference type="AlphaFoldDB" id="A0A5J9VVD0"/>
<dbReference type="Pfam" id="PF18052">
    <property type="entry name" value="Rx_N"/>
    <property type="match status" value="1"/>
</dbReference>
<dbReference type="PANTHER" id="PTHR36766:SF40">
    <property type="entry name" value="DISEASE RESISTANCE PROTEIN RGA3"/>
    <property type="match status" value="1"/>
</dbReference>
<keyword evidence="6" id="KW-0067">ATP-binding</keyword>
<feature type="non-terminal residue" evidence="12">
    <location>
        <position position="1"/>
    </location>
</feature>
<evidence type="ECO:0000256" key="1">
    <source>
        <dbReference type="ARBA" id="ARBA00008894"/>
    </source>
</evidence>
<feature type="domain" description="Disease resistance N-terminal" evidence="9">
    <location>
        <begin position="47"/>
        <end position="105"/>
    </location>
</feature>
<dbReference type="Gramene" id="TVU39601">
    <property type="protein sequence ID" value="TVU39601"/>
    <property type="gene ID" value="EJB05_13028"/>
</dbReference>
<keyword evidence="5" id="KW-0611">Plant defense</keyword>
<dbReference type="Gene3D" id="1.10.8.430">
    <property type="entry name" value="Helical domain of apoptotic protease-activating factors"/>
    <property type="match status" value="1"/>
</dbReference>
<evidence type="ECO:0000256" key="7">
    <source>
        <dbReference type="SAM" id="Coils"/>
    </source>
</evidence>
<dbReference type="Pfam" id="PF00931">
    <property type="entry name" value="NB-ARC"/>
    <property type="match status" value="1"/>
</dbReference>
<keyword evidence="7" id="KW-0175">Coiled coil</keyword>
<keyword evidence="4" id="KW-0547">Nucleotide-binding</keyword>
<evidence type="ECO:0000313" key="12">
    <source>
        <dbReference type="EMBL" id="TVU39601.1"/>
    </source>
</evidence>
<evidence type="ECO:0000256" key="2">
    <source>
        <dbReference type="ARBA" id="ARBA00022614"/>
    </source>
</evidence>
<dbReference type="GO" id="GO:0006952">
    <property type="term" value="P:defense response"/>
    <property type="evidence" value="ECO:0007669"/>
    <property type="project" value="UniProtKB-KW"/>
</dbReference>
<evidence type="ECO:0000256" key="6">
    <source>
        <dbReference type="ARBA" id="ARBA00022840"/>
    </source>
</evidence>
<dbReference type="InterPro" id="IPR056789">
    <property type="entry name" value="LRR_R13L1-DRL21"/>
</dbReference>
<feature type="domain" description="NB-ARC" evidence="8">
    <location>
        <begin position="200"/>
        <end position="364"/>
    </location>
</feature>
<comment type="similarity">
    <text evidence="1">Belongs to the disease resistance NB-LRR family.</text>
</comment>
<dbReference type="PRINTS" id="PR00364">
    <property type="entry name" value="DISEASERSIST"/>
</dbReference>
<organism evidence="12 13">
    <name type="scientific">Eragrostis curvula</name>
    <name type="common">weeping love grass</name>
    <dbReference type="NCBI Taxonomy" id="38414"/>
    <lineage>
        <taxon>Eukaryota</taxon>
        <taxon>Viridiplantae</taxon>
        <taxon>Streptophyta</taxon>
        <taxon>Embryophyta</taxon>
        <taxon>Tracheophyta</taxon>
        <taxon>Spermatophyta</taxon>
        <taxon>Magnoliopsida</taxon>
        <taxon>Liliopsida</taxon>
        <taxon>Poales</taxon>
        <taxon>Poaceae</taxon>
        <taxon>PACMAD clade</taxon>
        <taxon>Chloridoideae</taxon>
        <taxon>Eragrostideae</taxon>
        <taxon>Eragrostidinae</taxon>
        <taxon>Eragrostis</taxon>
    </lineage>
</organism>
<evidence type="ECO:0000313" key="13">
    <source>
        <dbReference type="Proteomes" id="UP000324897"/>
    </source>
</evidence>
<dbReference type="Gene3D" id="3.40.50.300">
    <property type="entry name" value="P-loop containing nucleotide triphosphate hydrolases"/>
    <property type="match status" value="1"/>
</dbReference>
<dbReference type="Proteomes" id="UP000324897">
    <property type="component" value="Chromosome 4"/>
</dbReference>
<name>A0A5J9VVD0_9POAL</name>
<reference evidence="12 13" key="1">
    <citation type="journal article" date="2019" name="Sci. Rep.">
        <title>A high-quality genome of Eragrostis curvula grass provides insights into Poaceae evolution and supports new strategies to enhance forage quality.</title>
        <authorList>
            <person name="Carballo J."/>
            <person name="Santos B.A.C.M."/>
            <person name="Zappacosta D."/>
            <person name="Garbus I."/>
            <person name="Selva J.P."/>
            <person name="Gallo C.A."/>
            <person name="Diaz A."/>
            <person name="Albertini E."/>
            <person name="Caccamo M."/>
            <person name="Echenique V."/>
        </authorList>
    </citation>
    <scope>NUCLEOTIDE SEQUENCE [LARGE SCALE GENOMIC DNA]</scope>
    <source>
        <strain evidence="13">cv. Victoria</strain>
        <tissue evidence="12">Leaf</tissue>
    </source>
</reference>
<dbReference type="InterPro" id="IPR032675">
    <property type="entry name" value="LRR_dom_sf"/>
</dbReference>
<feature type="domain" description="R13L1/DRL21-like LRR repeat region" evidence="11">
    <location>
        <begin position="710"/>
        <end position="854"/>
    </location>
</feature>
<feature type="domain" description="Disease resistance protein winged helix" evidence="10">
    <location>
        <begin position="448"/>
        <end position="518"/>
    </location>
</feature>
<dbReference type="InterPro" id="IPR042197">
    <property type="entry name" value="Apaf_helical"/>
</dbReference>
<evidence type="ECO:0000259" key="10">
    <source>
        <dbReference type="Pfam" id="PF23559"/>
    </source>
</evidence>